<dbReference type="KEGG" id="gbr:Gbro_1187"/>
<protein>
    <submittedName>
        <fullName evidence="2">Uncharacterized protein</fullName>
    </submittedName>
</protein>
<reference evidence="3" key="1">
    <citation type="submission" date="2009-10" db="EMBL/GenBank/DDBJ databases">
        <title>The complete chromosome of Gordonia bronchialis DSM 43247.</title>
        <authorList>
            <consortium name="US DOE Joint Genome Institute (JGI-PGF)"/>
            <person name="Lucas S."/>
            <person name="Copeland A."/>
            <person name="Lapidus A."/>
            <person name="Glavina del Rio T."/>
            <person name="Dalin E."/>
            <person name="Tice H."/>
            <person name="Bruce D."/>
            <person name="Goodwin L."/>
            <person name="Pitluck S."/>
            <person name="Kyrpides N."/>
            <person name="Mavromatis K."/>
            <person name="Ivanova N."/>
            <person name="Ovchinnikova G."/>
            <person name="Saunders E."/>
            <person name="Brettin T."/>
            <person name="Detter J.C."/>
            <person name="Han C."/>
            <person name="Larimer F."/>
            <person name="Land M."/>
            <person name="Hauser L."/>
            <person name="Markowitz V."/>
            <person name="Cheng J.-F."/>
            <person name="Hugenholtz P."/>
            <person name="Woyke T."/>
            <person name="Wu D."/>
            <person name="Jando M."/>
            <person name="Schneider S."/>
            <person name="Goeker M."/>
            <person name="Klenk H.-P."/>
            <person name="Eisen J.A."/>
        </authorList>
    </citation>
    <scope>NUCLEOTIDE SEQUENCE [LARGE SCALE GENOMIC DNA]</scope>
    <source>
        <strain evidence="3">ATCC 25592 / DSM 43247 / BCRC 13721 / JCM 3198 / KCTC 3076 / NBRC 16047 / NCTC 10667</strain>
    </source>
</reference>
<keyword evidence="3" id="KW-1185">Reference proteome</keyword>
<gene>
    <name evidence="2" type="ordered locus">Gbro_1187</name>
</gene>
<dbReference type="AlphaFoldDB" id="D0L539"/>
<feature type="compositionally biased region" description="Polar residues" evidence="1">
    <location>
        <begin position="21"/>
        <end position="32"/>
    </location>
</feature>
<feature type="region of interest" description="Disordered" evidence="1">
    <location>
        <begin position="12"/>
        <end position="46"/>
    </location>
</feature>
<dbReference type="EMBL" id="CP001802">
    <property type="protein sequence ID" value="ACY20491.1"/>
    <property type="molecule type" value="Genomic_DNA"/>
</dbReference>
<dbReference type="HOGENOM" id="CLU_3184243_0_0_11"/>
<dbReference type="Proteomes" id="UP000001219">
    <property type="component" value="Chromosome"/>
</dbReference>
<dbReference type="STRING" id="526226.Gbro_1187"/>
<sequence length="46" mass="4939">MICALAEAAQARADEYRNATPPMTDSSKNQVTEGAKTTKPEGRQSN</sequence>
<evidence type="ECO:0000256" key="1">
    <source>
        <dbReference type="SAM" id="MobiDB-lite"/>
    </source>
</evidence>
<name>D0L539_GORB4</name>
<evidence type="ECO:0000313" key="2">
    <source>
        <dbReference type="EMBL" id="ACY20491.1"/>
    </source>
</evidence>
<proteinExistence type="predicted"/>
<evidence type="ECO:0000313" key="3">
    <source>
        <dbReference type="Proteomes" id="UP000001219"/>
    </source>
</evidence>
<feature type="compositionally biased region" description="Basic and acidic residues" evidence="1">
    <location>
        <begin position="36"/>
        <end position="46"/>
    </location>
</feature>
<reference evidence="2 3" key="2">
    <citation type="journal article" date="2010" name="Stand. Genomic Sci.">
        <title>Complete genome sequence of Gordonia bronchialis type strain (3410).</title>
        <authorList>
            <person name="Ivanova N."/>
            <person name="Sikorski J."/>
            <person name="Jando M."/>
            <person name="Lapidus A."/>
            <person name="Nolan M."/>
            <person name="Lucas S."/>
            <person name="Del Rio T.G."/>
            <person name="Tice H."/>
            <person name="Copeland A."/>
            <person name="Cheng J.F."/>
            <person name="Chen F."/>
            <person name="Bruce D."/>
            <person name="Goodwin L."/>
            <person name="Pitluck S."/>
            <person name="Mavromatis K."/>
            <person name="Ovchinnikova G."/>
            <person name="Pati A."/>
            <person name="Chen A."/>
            <person name="Palaniappan K."/>
            <person name="Land M."/>
            <person name="Hauser L."/>
            <person name="Chang Y.J."/>
            <person name="Jeffries C.D."/>
            <person name="Chain P."/>
            <person name="Saunders E."/>
            <person name="Han C."/>
            <person name="Detter J.C."/>
            <person name="Brettin T."/>
            <person name="Rohde M."/>
            <person name="Goker M."/>
            <person name="Bristow J."/>
            <person name="Eisen J.A."/>
            <person name="Markowitz V."/>
            <person name="Hugenholtz P."/>
            <person name="Klenk H.P."/>
            <person name="Kyrpides N.C."/>
        </authorList>
    </citation>
    <scope>NUCLEOTIDE SEQUENCE [LARGE SCALE GENOMIC DNA]</scope>
    <source>
        <strain evidence="3">ATCC 25592 / DSM 43247 / BCRC 13721 / JCM 3198 / KCTC 3076 / NBRC 16047 / NCTC 10667</strain>
    </source>
</reference>
<organism evidence="2 3">
    <name type="scientific">Gordonia bronchialis (strain ATCC 25592 / DSM 43247 / BCRC 13721 / JCM 3198 / KCTC 3076 / NBRC 16047 / NCTC 10667)</name>
    <name type="common">Rhodococcus bronchialis</name>
    <dbReference type="NCBI Taxonomy" id="526226"/>
    <lineage>
        <taxon>Bacteria</taxon>
        <taxon>Bacillati</taxon>
        <taxon>Actinomycetota</taxon>
        <taxon>Actinomycetes</taxon>
        <taxon>Mycobacteriales</taxon>
        <taxon>Gordoniaceae</taxon>
        <taxon>Gordonia</taxon>
    </lineage>
</organism>
<accession>D0L539</accession>